<dbReference type="Proteomes" id="UP000188268">
    <property type="component" value="Unassembled WGS sequence"/>
</dbReference>
<dbReference type="Pfam" id="PF16491">
    <property type="entry name" value="Peptidase_M48_N"/>
    <property type="match status" value="1"/>
</dbReference>
<keyword evidence="1" id="KW-0812">Transmembrane</keyword>
<organism evidence="3 4">
    <name type="scientific">Corchorus capsularis</name>
    <name type="common">Jute</name>
    <dbReference type="NCBI Taxonomy" id="210143"/>
    <lineage>
        <taxon>Eukaryota</taxon>
        <taxon>Viridiplantae</taxon>
        <taxon>Streptophyta</taxon>
        <taxon>Embryophyta</taxon>
        <taxon>Tracheophyta</taxon>
        <taxon>Spermatophyta</taxon>
        <taxon>Magnoliopsida</taxon>
        <taxon>eudicotyledons</taxon>
        <taxon>Gunneridae</taxon>
        <taxon>Pentapetalae</taxon>
        <taxon>rosids</taxon>
        <taxon>malvids</taxon>
        <taxon>Malvales</taxon>
        <taxon>Malvaceae</taxon>
        <taxon>Grewioideae</taxon>
        <taxon>Apeibeae</taxon>
        <taxon>Corchorus</taxon>
    </lineage>
</organism>
<dbReference type="OMA" id="THNEIIH"/>
<feature type="transmembrane region" description="Helical" evidence="1">
    <location>
        <begin position="144"/>
        <end position="165"/>
    </location>
</feature>
<dbReference type="Gramene" id="OMO79583">
    <property type="protein sequence ID" value="OMO79583"/>
    <property type="gene ID" value="CCACVL1_13566"/>
</dbReference>
<evidence type="ECO:0000313" key="4">
    <source>
        <dbReference type="Proteomes" id="UP000188268"/>
    </source>
</evidence>
<keyword evidence="1" id="KW-1133">Transmembrane helix</keyword>
<dbReference type="STRING" id="210143.A0A1R3IAF4"/>
<protein>
    <submittedName>
        <fullName evidence="3">Peptidase M48</fullName>
    </submittedName>
</protein>
<accession>A0A1R3IAF4</accession>
<keyword evidence="1" id="KW-0472">Membrane</keyword>
<comment type="caution">
    <text evidence="3">The sequence shown here is derived from an EMBL/GenBank/DDBJ whole genome shotgun (WGS) entry which is preliminary data.</text>
</comment>
<proteinExistence type="predicted"/>
<dbReference type="Gene3D" id="3.30.2010.10">
    <property type="entry name" value="Metalloproteases ('zincins'), catalytic domain"/>
    <property type="match status" value="1"/>
</dbReference>
<evidence type="ECO:0000313" key="3">
    <source>
        <dbReference type="EMBL" id="OMO79583.1"/>
    </source>
</evidence>
<sequence length="265" mass="30824">MEFPVIQAVVGSMIALYVFEMYLEMRQYALLNKTKDKKEMKRSSTYIIKKSHMRFVHETTTTIIDCIMLSCNLLPWLWKISGEFVLYVGFNAESEILHSLYSWLLFVFRLRFMNCHIPCTQLLSLRLLMAAIRKEVHFWHSIYGYWIVSFVIALGLSIVYPHLIAPLFNKYTRLRDGELRNKIKVLASSVGFPLEEIFVEDGSTRTTHSNHVAMPPQRLISFLMNFLSRYSEFQADAFAKLLGLGDALKEAMPKLRVLNKNNPKP</sequence>
<evidence type="ECO:0000259" key="2">
    <source>
        <dbReference type="Pfam" id="PF16491"/>
    </source>
</evidence>
<dbReference type="InterPro" id="IPR032456">
    <property type="entry name" value="Peptidase_M48_N"/>
</dbReference>
<gene>
    <name evidence="3" type="ORF">CCACVL1_13566</name>
</gene>
<feature type="domain" description="CAAX prenyl protease 1 N-terminal" evidence="2">
    <location>
        <begin position="32"/>
        <end position="109"/>
    </location>
</feature>
<dbReference type="EMBL" id="AWWV01010376">
    <property type="protein sequence ID" value="OMO79583.1"/>
    <property type="molecule type" value="Genomic_DNA"/>
</dbReference>
<evidence type="ECO:0000256" key="1">
    <source>
        <dbReference type="SAM" id="Phobius"/>
    </source>
</evidence>
<keyword evidence="4" id="KW-1185">Reference proteome</keyword>
<feature type="transmembrane region" description="Helical" evidence="1">
    <location>
        <begin position="6"/>
        <end position="23"/>
    </location>
</feature>
<name>A0A1R3IAF4_COCAP</name>
<dbReference type="AlphaFoldDB" id="A0A1R3IAF4"/>
<dbReference type="PANTHER" id="PTHR10120">
    <property type="entry name" value="CAAX PRENYL PROTEASE 1"/>
    <property type="match status" value="1"/>
</dbReference>
<reference evidence="3 4" key="1">
    <citation type="submission" date="2013-09" db="EMBL/GenBank/DDBJ databases">
        <title>Corchorus capsularis genome sequencing.</title>
        <authorList>
            <person name="Alam M."/>
            <person name="Haque M.S."/>
            <person name="Islam M.S."/>
            <person name="Emdad E.M."/>
            <person name="Islam M.M."/>
            <person name="Ahmed B."/>
            <person name="Halim A."/>
            <person name="Hossen Q.M.M."/>
            <person name="Hossain M.Z."/>
            <person name="Ahmed R."/>
            <person name="Khan M.M."/>
            <person name="Islam R."/>
            <person name="Rashid M.M."/>
            <person name="Khan S.A."/>
            <person name="Rahman M.S."/>
            <person name="Alam M."/>
        </authorList>
    </citation>
    <scope>NUCLEOTIDE SEQUENCE [LARGE SCALE GENOMIC DNA]</scope>
    <source>
        <strain evidence="4">cv. CVL-1</strain>
        <tissue evidence="3">Whole seedling</tissue>
    </source>
</reference>
<dbReference type="OrthoDB" id="360839at2759"/>